<dbReference type="InterPro" id="IPR050843">
    <property type="entry name" value="Glycosyl_Hydrlase_38"/>
</dbReference>
<comment type="caution">
    <text evidence="9">The sequence shown here is derived from an EMBL/GenBank/DDBJ whole genome shotgun (WGS) entry which is preliminary data.</text>
</comment>
<evidence type="ECO:0000256" key="6">
    <source>
        <dbReference type="ARBA" id="ARBA00023295"/>
    </source>
</evidence>
<keyword evidence="7" id="KW-0732">Signal</keyword>
<dbReference type="InterPro" id="IPR013780">
    <property type="entry name" value="Glyco_hydro_b"/>
</dbReference>
<dbReference type="FunFam" id="1.20.1270.50:FF:000002">
    <property type="entry name" value="Alpha-mannosidase"/>
    <property type="match status" value="1"/>
</dbReference>
<dbReference type="SUPFAM" id="SSF88713">
    <property type="entry name" value="Glycoside hydrolase/deacetylase"/>
    <property type="match status" value="1"/>
</dbReference>
<dbReference type="Gene3D" id="3.20.110.10">
    <property type="entry name" value="Glycoside hydrolase 38, N terminal domain"/>
    <property type="match status" value="1"/>
</dbReference>
<keyword evidence="2 7" id="KW-0479">Metal-binding</keyword>
<evidence type="ECO:0000256" key="4">
    <source>
        <dbReference type="ARBA" id="ARBA00022833"/>
    </source>
</evidence>
<dbReference type="InParanoid" id="A0A2R5GPW9"/>
<dbReference type="PANTHER" id="PTHR11607:SF3">
    <property type="entry name" value="LYSOSOMAL ALPHA-MANNOSIDASE"/>
    <property type="match status" value="1"/>
</dbReference>
<dbReference type="SUPFAM" id="SSF74650">
    <property type="entry name" value="Galactose mutarotase-like"/>
    <property type="match status" value="1"/>
</dbReference>
<evidence type="ECO:0000256" key="1">
    <source>
        <dbReference type="ARBA" id="ARBA00009792"/>
    </source>
</evidence>
<dbReference type="Gene3D" id="2.70.98.30">
    <property type="entry name" value="Golgi alpha-mannosidase II, domain 4"/>
    <property type="match status" value="1"/>
</dbReference>
<dbReference type="EC" id="3.2.1.-" evidence="7"/>
<dbReference type="PANTHER" id="PTHR11607">
    <property type="entry name" value="ALPHA-MANNOSIDASE"/>
    <property type="match status" value="1"/>
</dbReference>
<evidence type="ECO:0000256" key="3">
    <source>
        <dbReference type="ARBA" id="ARBA00022801"/>
    </source>
</evidence>
<dbReference type="InterPro" id="IPR028995">
    <property type="entry name" value="Glyco_hydro_57/38_cen_sf"/>
</dbReference>
<sequence>MTKVLRSLLLAAVLLATQSLRAQSTRDADDDRIHIHVVAHTHDDTGWIMTVDQYFEMEVRYILDTVVDSLRREPKRKFNYVEMAFFSRWWEEQNNATRADVRQLVKEGRLQFLNGGWCMHDEAAPLALEMIDQTTRGHQFILKIFGPDAAPSVTWQVDPFGHTNTQAWLLGAEAGMPAMFWARMNAEDREARRRSQQLEYVWRGSRSNGAAADIFGGEIWGRTGQGMYNCPVDFEDYAQAATVVDNPERHDYNIQVWVDRTVQIAQLQAADYRTRHIMWACGKDFAFKNAGTWFTSLDKIIRAVNADGRVRISYSTPLDYVRALHAVENVTWSVREDDLMPLHEKPHMYWTGYFASRVAIKRLIRKSSALLQTARQIAFAANVRTVPEVQVRHGPHVGTSFTDSFESALALSMHHDGISGTEKQAVANDYAQRLSEAREQLDTGISLALQRLTGIANLTFCPALNISLCSRTTDADGMSFTMVAWNPLSTPHTGFIASIPVRPDNGSFRAKYSGQKLFTQLVPIDAATRALPQLYINRYGMSEEQYAHEMDRLLNNATHNLLIQVDLPPMQASVINVEHVPETQYHPARQSMQDAREQSIANATRNNTLRSHAANAAETQSNETSCLGTQALEHVESNWFRLEFDVDSGALRRILNKQTNVATNLTLTWGFYESAAKSCTETGSCTSIHHGSHVTEVRQKLSDWVSHVIRLTANSPYVEVEYTVGPIPIEDNVGKEVIVRYSTDLDSDVVFSTDSNGLEMQARIRDQHPASYPAPRNISDEHVAGNYYPVGSMISITEPRRAQFTVVTDSTQGGTSLHGGEVELMVHRRVLHDDNKGVKESLNETMCGCNGGSDKTCHCSGLVVRGVHHLVFDTPMRANATRRLAADRLHFPPLLSFSAAQSQSALATSFGGPGLLADELPPMIRLLSVCDNYEASLGANTLLIRLQHIYSVDEHDELSMPVNVSLVDLFKGRSVVEAYETTVTGNMRIEDKPKFNWRLNKDESTSIQEPARRPFLRDTMTVEMGPMQIRTFVLRFAPHASSIVDI</sequence>
<feature type="domain" description="Glycoside hydrolase family 38 central" evidence="8">
    <location>
        <begin position="348"/>
        <end position="434"/>
    </location>
</feature>
<keyword evidence="3 7" id="KW-0378">Hydrolase</keyword>
<dbReference type="InterPro" id="IPR011682">
    <property type="entry name" value="Glyco_hydro_38_C"/>
</dbReference>
<dbReference type="EMBL" id="BEYU01000068">
    <property type="protein sequence ID" value="GBG29934.1"/>
    <property type="molecule type" value="Genomic_DNA"/>
</dbReference>
<organism evidence="9 10">
    <name type="scientific">Hondaea fermentalgiana</name>
    <dbReference type="NCBI Taxonomy" id="2315210"/>
    <lineage>
        <taxon>Eukaryota</taxon>
        <taxon>Sar</taxon>
        <taxon>Stramenopiles</taxon>
        <taxon>Bigyra</taxon>
        <taxon>Labyrinthulomycetes</taxon>
        <taxon>Thraustochytrida</taxon>
        <taxon>Thraustochytriidae</taxon>
        <taxon>Hondaea</taxon>
    </lineage>
</organism>
<dbReference type="InterPro" id="IPR000602">
    <property type="entry name" value="Glyco_hydro_38_N"/>
</dbReference>
<dbReference type="SUPFAM" id="SSF88688">
    <property type="entry name" value="Families 57/38 glycoside transferase middle domain"/>
    <property type="match status" value="1"/>
</dbReference>
<dbReference type="GO" id="GO:0005764">
    <property type="term" value="C:lysosome"/>
    <property type="evidence" value="ECO:0007669"/>
    <property type="project" value="TreeGrafter"/>
</dbReference>
<reference evidence="9 10" key="1">
    <citation type="submission" date="2017-12" db="EMBL/GenBank/DDBJ databases">
        <title>Sequencing, de novo assembly and annotation of complete genome of a new Thraustochytrid species, strain FCC1311.</title>
        <authorList>
            <person name="Sedici K."/>
            <person name="Godart F."/>
            <person name="Aiese Cigliano R."/>
            <person name="Sanseverino W."/>
            <person name="Barakat M."/>
            <person name="Ortet P."/>
            <person name="Marechal E."/>
            <person name="Cagnac O."/>
            <person name="Amato A."/>
        </authorList>
    </citation>
    <scope>NUCLEOTIDE SEQUENCE [LARGE SCALE GENOMIC DNA]</scope>
</reference>
<comment type="similarity">
    <text evidence="1 7">Belongs to the glycosyl hydrolase 38 family.</text>
</comment>
<keyword evidence="6 7" id="KW-0326">Glycosidase</keyword>
<dbReference type="InterPro" id="IPR015341">
    <property type="entry name" value="Glyco_hydro_38_cen"/>
</dbReference>
<dbReference type="Pfam" id="PF07748">
    <property type="entry name" value="Glyco_hydro_38C"/>
    <property type="match status" value="1"/>
</dbReference>
<dbReference type="SMART" id="SM00872">
    <property type="entry name" value="Alpha-mann_mid"/>
    <property type="match status" value="1"/>
</dbReference>
<dbReference type="GO" id="GO:0030246">
    <property type="term" value="F:carbohydrate binding"/>
    <property type="evidence" value="ECO:0007669"/>
    <property type="project" value="InterPro"/>
</dbReference>
<dbReference type="InterPro" id="IPR011013">
    <property type="entry name" value="Gal_mutarotase_sf_dom"/>
</dbReference>
<dbReference type="OrthoDB" id="2016903at2759"/>
<dbReference type="GO" id="GO:0004559">
    <property type="term" value="F:alpha-mannosidase activity"/>
    <property type="evidence" value="ECO:0007669"/>
    <property type="project" value="InterPro"/>
</dbReference>
<evidence type="ECO:0000256" key="2">
    <source>
        <dbReference type="ARBA" id="ARBA00022723"/>
    </source>
</evidence>
<gene>
    <name evidence="9" type="ORF">FCC1311_061542</name>
</gene>
<accession>A0A2R5GPW9</accession>
<feature type="signal peptide" evidence="7">
    <location>
        <begin position="1"/>
        <end position="22"/>
    </location>
</feature>
<dbReference type="GO" id="GO:0046872">
    <property type="term" value="F:metal ion binding"/>
    <property type="evidence" value="ECO:0007669"/>
    <property type="project" value="UniProtKB-KW"/>
</dbReference>
<evidence type="ECO:0000313" key="10">
    <source>
        <dbReference type="Proteomes" id="UP000241890"/>
    </source>
</evidence>
<feature type="chain" id="PRO_5017847027" description="Alpha-mannosidase" evidence="7">
    <location>
        <begin position="23"/>
        <end position="1046"/>
    </location>
</feature>
<dbReference type="Proteomes" id="UP000241890">
    <property type="component" value="Unassembled WGS sequence"/>
</dbReference>
<dbReference type="Pfam" id="PF09261">
    <property type="entry name" value="Alpha-mann_mid"/>
    <property type="match status" value="1"/>
</dbReference>
<dbReference type="Gene3D" id="1.20.1270.50">
    <property type="entry name" value="Glycoside hydrolase family 38, central domain"/>
    <property type="match status" value="2"/>
</dbReference>
<name>A0A2R5GPW9_9STRA</name>
<keyword evidence="10" id="KW-1185">Reference proteome</keyword>
<dbReference type="AlphaFoldDB" id="A0A2R5GPW9"/>
<dbReference type="GO" id="GO:0006013">
    <property type="term" value="P:mannose metabolic process"/>
    <property type="evidence" value="ECO:0007669"/>
    <property type="project" value="InterPro"/>
</dbReference>
<proteinExistence type="inferred from homology"/>
<comment type="cofactor">
    <cofactor evidence="7">
        <name>Zn(2+)</name>
        <dbReference type="ChEBI" id="CHEBI:29105"/>
    </cofactor>
    <text evidence="7">Binds 1 zinc ion per subunit.</text>
</comment>
<dbReference type="InterPro" id="IPR037094">
    <property type="entry name" value="Glyco_hydro_38_cen_sf"/>
</dbReference>
<evidence type="ECO:0000256" key="5">
    <source>
        <dbReference type="ARBA" id="ARBA00023157"/>
    </source>
</evidence>
<evidence type="ECO:0000259" key="8">
    <source>
        <dbReference type="SMART" id="SM00872"/>
    </source>
</evidence>
<dbReference type="Gene3D" id="2.60.40.1180">
    <property type="entry name" value="Golgi alpha-mannosidase II"/>
    <property type="match status" value="1"/>
</dbReference>
<dbReference type="InterPro" id="IPR011330">
    <property type="entry name" value="Glyco_hydro/deAcase_b/a-brl"/>
</dbReference>
<evidence type="ECO:0000256" key="7">
    <source>
        <dbReference type="RuleBase" id="RU361199"/>
    </source>
</evidence>
<dbReference type="Pfam" id="PF01074">
    <property type="entry name" value="Glyco_hydro_38N"/>
    <property type="match status" value="1"/>
</dbReference>
<keyword evidence="5" id="KW-1015">Disulfide bond</keyword>
<protein>
    <recommendedName>
        <fullName evidence="7">Alpha-mannosidase</fullName>
        <ecNumber evidence="7">3.2.1.-</ecNumber>
    </recommendedName>
</protein>
<keyword evidence="4 7" id="KW-0862">Zinc</keyword>
<dbReference type="Gene3D" id="2.60.40.1360">
    <property type="match status" value="1"/>
</dbReference>
<evidence type="ECO:0000313" key="9">
    <source>
        <dbReference type="EMBL" id="GBG29934.1"/>
    </source>
</evidence>
<dbReference type="InterPro" id="IPR027291">
    <property type="entry name" value="Glyco_hydro_38_N_sf"/>
</dbReference>